<proteinExistence type="predicted"/>
<dbReference type="AlphaFoldDB" id="A0A225VAB5"/>
<keyword evidence="2" id="KW-1185">Reference proteome</keyword>
<evidence type="ECO:0000313" key="2">
    <source>
        <dbReference type="Proteomes" id="UP000198211"/>
    </source>
</evidence>
<reference evidence="2" key="1">
    <citation type="submission" date="2017-03" db="EMBL/GenBank/DDBJ databases">
        <title>Phytopthora megakarya and P. palmivora, two closely related causual agents of cacao black pod achieved similar genome size and gene model numbers by different mechanisms.</title>
        <authorList>
            <person name="Ali S."/>
            <person name="Shao J."/>
            <person name="Larry D.J."/>
            <person name="Kronmiller B."/>
            <person name="Shen D."/>
            <person name="Strem M.D."/>
            <person name="Melnick R.L."/>
            <person name="Guiltinan M.J."/>
            <person name="Tyler B.M."/>
            <person name="Meinhardt L.W."/>
            <person name="Bailey B.A."/>
        </authorList>
    </citation>
    <scope>NUCLEOTIDE SEQUENCE [LARGE SCALE GENOMIC DNA]</scope>
    <source>
        <strain evidence="2">zdho120</strain>
    </source>
</reference>
<comment type="caution">
    <text evidence="1">The sequence shown here is derived from an EMBL/GenBank/DDBJ whole genome shotgun (WGS) entry which is preliminary data.</text>
</comment>
<dbReference type="Proteomes" id="UP000198211">
    <property type="component" value="Unassembled WGS sequence"/>
</dbReference>
<accession>A0A225VAB5</accession>
<name>A0A225VAB5_9STRA</name>
<dbReference type="EMBL" id="NBNE01006244">
    <property type="protein sequence ID" value="OWZ02325.1"/>
    <property type="molecule type" value="Genomic_DNA"/>
</dbReference>
<gene>
    <name evidence="1" type="ORF">PHMEG_00026130</name>
</gene>
<dbReference type="OrthoDB" id="117727at2759"/>
<protein>
    <submittedName>
        <fullName evidence="1">Uncharacterized protein</fullName>
    </submittedName>
</protein>
<organism evidence="1 2">
    <name type="scientific">Phytophthora megakarya</name>
    <dbReference type="NCBI Taxonomy" id="4795"/>
    <lineage>
        <taxon>Eukaryota</taxon>
        <taxon>Sar</taxon>
        <taxon>Stramenopiles</taxon>
        <taxon>Oomycota</taxon>
        <taxon>Peronosporomycetes</taxon>
        <taxon>Peronosporales</taxon>
        <taxon>Peronosporaceae</taxon>
        <taxon>Phytophthora</taxon>
    </lineage>
</organism>
<sequence>QEQEFLVREEFDTYTAHRLAIMKEAVGVAVPAITRRLVCRLEHHAYKACDAARRGEDMKLGT</sequence>
<evidence type="ECO:0000313" key="1">
    <source>
        <dbReference type="EMBL" id="OWZ02325.1"/>
    </source>
</evidence>
<feature type="non-terminal residue" evidence="1">
    <location>
        <position position="1"/>
    </location>
</feature>